<feature type="region of interest" description="Disordered" evidence="1">
    <location>
        <begin position="95"/>
        <end position="124"/>
    </location>
</feature>
<evidence type="ECO:0000313" key="4">
    <source>
        <dbReference type="Proteomes" id="UP000070444"/>
    </source>
</evidence>
<organism evidence="3 4">
    <name type="scientific">Conidiobolus coronatus (strain ATCC 28846 / CBS 209.66 / NRRL 28638)</name>
    <name type="common">Delacroixia coronata</name>
    <dbReference type="NCBI Taxonomy" id="796925"/>
    <lineage>
        <taxon>Eukaryota</taxon>
        <taxon>Fungi</taxon>
        <taxon>Fungi incertae sedis</taxon>
        <taxon>Zoopagomycota</taxon>
        <taxon>Entomophthoromycotina</taxon>
        <taxon>Entomophthoromycetes</taxon>
        <taxon>Entomophthorales</taxon>
        <taxon>Ancylistaceae</taxon>
        <taxon>Conidiobolus</taxon>
    </lineage>
</organism>
<feature type="signal peptide" evidence="2">
    <location>
        <begin position="1"/>
        <end position="16"/>
    </location>
</feature>
<feature type="compositionally biased region" description="Low complexity" evidence="1">
    <location>
        <begin position="105"/>
        <end position="124"/>
    </location>
</feature>
<feature type="chain" id="PRO_5007294708" evidence="2">
    <location>
        <begin position="17"/>
        <end position="190"/>
    </location>
</feature>
<dbReference type="EMBL" id="KQ964449">
    <property type="protein sequence ID" value="KXN72629.1"/>
    <property type="molecule type" value="Genomic_DNA"/>
</dbReference>
<evidence type="ECO:0000256" key="2">
    <source>
        <dbReference type="SAM" id="SignalP"/>
    </source>
</evidence>
<dbReference type="AlphaFoldDB" id="A0A137PC99"/>
<name>A0A137PC99_CONC2</name>
<dbReference type="Proteomes" id="UP000070444">
    <property type="component" value="Unassembled WGS sequence"/>
</dbReference>
<accession>A0A137PC99</accession>
<evidence type="ECO:0000313" key="3">
    <source>
        <dbReference type="EMBL" id="KXN72629.1"/>
    </source>
</evidence>
<protein>
    <submittedName>
        <fullName evidence="3">Uncharacterized protein</fullName>
    </submittedName>
</protein>
<sequence>MQTFAIVATIITTIIAAPQSYGQSAVTYSQPAIIPAYGAASWGTTTQSGSNYGSTTTIDNEVHGGTASNFGQEITNYGATGTNYSNQASTSITVGGSGTQYSSATSTPGYNSYSGGSSGQSSTVGGSVTNFSNTSASGSNTYGGFVTNGVTGNQYTNSQLSSGGSTTATSSNNSASYAGGSSWYKPATSY</sequence>
<feature type="compositionally biased region" description="Low complexity" evidence="1">
    <location>
        <begin position="161"/>
        <end position="182"/>
    </location>
</feature>
<reference evidence="3 4" key="1">
    <citation type="journal article" date="2015" name="Genome Biol. Evol.">
        <title>Phylogenomic analyses indicate that early fungi evolved digesting cell walls of algal ancestors of land plants.</title>
        <authorList>
            <person name="Chang Y."/>
            <person name="Wang S."/>
            <person name="Sekimoto S."/>
            <person name="Aerts A.L."/>
            <person name="Choi C."/>
            <person name="Clum A."/>
            <person name="LaButti K.M."/>
            <person name="Lindquist E.A."/>
            <person name="Yee Ngan C."/>
            <person name="Ohm R.A."/>
            <person name="Salamov A.A."/>
            <person name="Grigoriev I.V."/>
            <person name="Spatafora J.W."/>
            <person name="Berbee M.L."/>
        </authorList>
    </citation>
    <scope>NUCLEOTIDE SEQUENCE [LARGE SCALE GENOMIC DNA]</scope>
    <source>
        <strain evidence="3 4">NRRL 28638</strain>
    </source>
</reference>
<keyword evidence="2" id="KW-0732">Signal</keyword>
<gene>
    <name evidence="3" type="ORF">CONCODRAFT_4482</name>
</gene>
<feature type="region of interest" description="Disordered" evidence="1">
    <location>
        <begin position="157"/>
        <end position="190"/>
    </location>
</feature>
<evidence type="ECO:0000256" key="1">
    <source>
        <dbReference type="SAM" id="MobiDB-lite"/>
    </source>
</evidence>
<feature type="compositionally biased region" description="Polar residues" evidence="1">
    <location>
        <begin position="95"/>
        <end position="104"/>
    </location>
</feature>
<keyword evidence="4" id="KW-1185">Reference proteome</keyword>
<proteinExistence type="predicted"/>